<sequence length="368" mass="41902">MNAIPSEIILAIAEHLQPSTHHRSTLLSLCLVDKKTYQLVKLYLYRHVELNSQGAIAKFCRTLTVLRPQNAIYVVTLCVYPLTWRSGTRSSDHIRKDIVPHLRSVLNIVPNLKHLFLSITRKALVLLLLDINPVFRLRTMAHSGDMSGPLLNFLNKQPTLVNHGWYGLPSWRMCRTLQENMNADGTFLANMRTATGPANFLAALMLSRPLISITILLRTWRCRSLSNLDEGCTGPKEVMGWTKFMYGAYKGGLKLMPPCDGLREICIAETQLKLKGSASGYVNVKNFMRTYLQSLLHRFGRIERLELVCLQPLPYGTNAFTIHPWLHEMNDMSAWTRIAPSLKYVSIYGHVIPRMNQSDHKAICYEVK</sequence>
<reference evidence="1" key="1">
    <citation type="submission" date="2021-01" db="EMBL/GenBank/DDBJ databases">
        <authorList>
            <person name="Kaushik A."/>
        </authorList>
    </citation>
    <scope>NUCLEOTIDE SEQUENCE</scope>
    <source>
        <strain evidence="1">AG2-2IIIB</strain>
    </source>
</reference>
<dbReference type="EMBL" id="CAJMWT010001383">
    <property type="protein sequence ID" value="CAE6397448.1"/>
    <property type="molecule type" value="Genomic_DNA"/>
</dbReference>
<comment type="caution">
    <text evidence="1">The sequence shown here is derived from an EMBL/GenBank/DDBJ whole genome shotgun (WGS) entry which is preliminary data.</text>
</comment>
<evidence type="ECO:0000313" key="2">
    <source>
        <dbReference type="Proteomes" id="UP000663843"/>
    </source>
</evidence>
<dbReference type="AlphaFoldDB" id="A0A8H2WN14"/>
<name>A0A8H2WN14_9AGAM</name>
<accession>A0A8H2WN14</accession>
<organism evidence="1 2">
    <name type="scientific">Rhizoctonia solani</name>
    <dbReference type="NCBI Taxonomy" id="456999"/>
    <lineage>
        <taxon>Eukaryota</taxon>
        <taxon>Fungi</taxon>
        <taxon>Dikarya</taxon>
        <taxon>Basidiomycota</taxon>
        <taxon>Agaricomycotina</taxon>
        <taxon>Agaricomycetes</taxon>
        <taxon>Cantharellales</taxon>
        <taxon>Ceratobasidiaceae</taxon>
        <taxon>Rhizoctonia</taxon>
    </lineage>
</organism>
<evidence type="ECO:0000313" key="1">
    <source>
        <dbReference type="EMBL" id="CAE6397448.1"/>
    </source>
</evidence>
<dbReference type="Proteomes" id="UP000663843">
    <property type="component" value="Unassembled WGS sequence"/>
</dbReference>
<gene>
    <name evidence="1" type="ORF">RDB_LOCUS34316</name>
</gene>
<protein>
    <submittedName>
        <fullName evidence="1">Uncharacterized protein</fullName>
    </submittedName>
</protein>
<proteinExistence type="predicted"/>